<name>A0ABS4AI82_9PROT</name>
<accession>A0ABS4AI82</accession>
<gene>
    <name evidence="1" type="ORF">J8J14_18165</name>
</gene>
<evidence type="ECO:0000313" key="1">
    <source>
        <dbReference type="EMBL" id="MBP0446705.1"/>
    </source>
</evidence>
<sequence>MPKTRVRRRKIGNSAPIVRLVHIPAAVDADSEPRVALEVPPRPGTQQRRPVLLMFASMAAALAGKRAMEASR</sequence>
<protein>
    <submittedName>
        <fullName evidence="1">Uncharacterized protein</fullName>
    </submittedName>
</protein>
<proteinExistence type="predicted"/>
<evidence type="ECO:0000313" key="2">
    <source>
        <dbReference type="Proteomes" id="UP000681594"/>
    </source>
</evidence>
<dbReference type="Proteomes" id="UP000681594">
    <property type="component" value="Unassembled WGS sequence"/>
</dbReference>
<dbReference type="RefSeq" id="WP_209380976.1">
    <property type="nucleotide sequence ID" value="NZ_JAGIZB010000020.1"/>
</dbReference>
<comment type="caution">
    <text evidence="1">The sequence shown here is derived from an EMBL/GenBank/DDBJ whole genome shotgun (WGS) entry which is preliminary data.</text>
</comment>
<reference evidence="1 2" key="1">
    <citation type="submission" date="2021-03" db="EMBL/GenBank/DDBJ databases">
        <authorList>
            <person name="So Y."/>
        </authorList>
    </citation>
    <scope>NUCLEOTIDE SEQUENCE [LARGE SCALE GENOMIC DNA]</scope>
    <source>
        <strain evidence="1 2">SSH11</strain>
    </source>
</reference>
<keyword evidence="2" id="KW-1185">Reference proteome</keyword>
<dbReference type="EMBL" id="JAGIZB010000020">
    <property type="protein sequence ID" value="MBP0446705.1"/>
    <property type="molecule type" value="Genomic_DNA"/>
</dbReference>
<organism evidence="1 2">
    <name type="scientific">Pararoseomonas baculiformis</name>
    <dbReference type="NCBI Taxonomy" id="2820812"/>
    <lineage>
        <taxon>Bacteria</taxon>
        <taxon>Pseudomonadati</taxon>
        <taxon>Pseudomonadota</taxon>
        <taxon>Alphaproteobacteria</taxon>
        <taxon>Acetobacterales</taxon>
        <taxon>Acetobacteraceae</taxon>
        <taxon>Pararoseomonas</taxon>
    </lineage>
</organism>